<dbReference type="RefSeq" id="WP_310273233.1">
    <property type="nucleotide sequence ID" value="NZ_JAVDXW010000001.1"/>
</dbReference>
<gene>
    <name evidence="3" type="ORF">JOF55_002232</name>
</gene>
<sequence>MQTWAKRGVQAALVTGGMLAAGTAAASASETCSDRPYSPLGETAPGTDAGNDGTPSRSGPCFAGELFPEEVGSVPFRTPGKSAQHSMTALSGTIDPVRDLLPAVEEALTHELPRIIDRPDPAVRLDRSETTRRIKPVDRAGSNRGPKHASRSGRVDPVGAAKQDRTSPELEDGSSAVTRPLPRIDHPLELAGWVADSPQIGDAQVGSRTSVPGRTHAALGILPQNGKRGRHAVEATLGTPAEGFHRSLSWAGPIGDVITSDRSAAGAADAASDTARLEDTVSTEAAPALVVPTGDPAVVEVLQQPAGIVALWEDTLGRGSVSGRSLSAALVAPRTVDLTSGELGGGAELRTVPRSLLASVLSGGTTAREHPNPESVPLQVPGGLQEQATDIPNLSGPVELEATETLKLDRLSDEAADHSPAGRSAEPTLPAFSDTPQLTDVTVEVLDELAAAVPERSQVARNPFAPAPAARTAPVGGMALPVLDGGVPDIRVMRGETLPLPAVGTDGTPVLTAPDTATTPGIVPVRA</sequence>
<reference evidence="3" key="1">
    <citation type="submission" date="2023-07" db="EMBL/GenBank/DDBJ databases">
        <title>Sequencing the genomes of 1000 actinobacteria strains.</title>
        <authorList>
            <person name="Klenk H.-P."/>
        </authorList>
    </citation>
    <scope>NUCLEOTIDE SEQUENCE</scope>
    <source>
        <strain evidence="3">DSM 45977</strain>
    </source>
</reference>
<protein>
    <recommendedName>
        <fullName evidence="5">Secreted protein</fullName>
    </recommendedName>
</protein>
<name>A0AAE4CM60_9ACTN</name>
<keyword evidence="4" id="KW-1185">Reference proteome</keyword>
<accession>A0AAE4CM60</accession>
<evidence type="ECO:0000256" key="1">
    <source>
        <dbReference type="SAM" id="MobiDB-lite"/>
    </source>
</evidence>
<comment type="caution">
    <text evidence="3">The sequence shown here is derived from an EMBL/GenBank/DDBJ whole genome shotgun (WGS) entry which is preliminary data.</text>
</comment>
<evidence type="ECO:0000313" key="3">
    <source>
        <dbReference type="EMBL" id="MDR7302051.1"/>
    </source>
</evidence>
<feature type="region of interest" description="Disordered" evidence="1">
    <location>
        <begin position="119"/>
        <end position="183"/>
    </location>
</feature>
<keyword evidence="2" id="KW-0732">Signal</keyword>
<dbReference type="EMBL" id="JAVDXW010000001">
    <property type="protein sequence ID" value="MDR7302051.1"/>
    <property type="molecule type" value="Genomic_DNA"/>
</dbReference>
<proteinExistence type="predicted"/>
<evidence type="ECO:0008006" key="5">
    <source>
        <dbReference type="Google" id="ProtNLM"/>
    </source>
</evidence>
<evidence type="ECO:0000313" key="4">
    <source>
        <dbReference type="Proteomes" id="UP001180845"/>
    </source>
</evidence>
<feature type="region of interest" description="Disordered" evidence="1">
    <location>
        <begin position="24"/>
        <end position="62"/>
    </location>
</feature>
<evidence type="ECO:0000256" key="2">
    <source>
        <dbReference type="SAM" id="SignalP"/>
    </source>
</evidence>
<feature type="signal peptide" evidence="2">
    <location>
        <begin position="1"/>
        <end position="26"/>
    </location>
</feature>
<dbReference type="Proteomes" id="UP001180845">
    <property type="component" value="Unassembled WGS sequence"/>
</dbReference>
<feature type="region of interest" description="Disordered" evidence="1">
    <location>
        <begin position="505"/>
        <end position="527"/>
    </location>
</feature>
<feature type="region of interest" description="Disordered" evidence="1">
    <location>
        <begin position="413"/>
        <end position="434"/>
    </location>
</feature>
<organism evidence="3 4">
    <name type="scientific">Haloactinomyces albus</name>
    <dbReference type="NCBI Taxonomy" id="1352928"/>
    <lineage>
        <taxon>Bacteria</taxon>
        <taxon>Bacillati</taxon>
        <taxon>Actinomycetota</taxon>
        <taxon>Actinomycetes</taxon>
        <taxon>Actinopolysporales</taxon>
        <taxon>Actinopolysporaceae</taxon>
        <taxon>Haloactinomyces</taxon>
    </lineage>
</organism>
<dbReference type="AlphaFoldDB" id="A0AAE4CM60"/>
<feature type="chain" id="PRO_5041912330" description="Secreted protein" evidence="2">
    <location>
        <begin position="27"/>
        <end position="527"/>
    </location>
</feature>
<feature type="compositionally biased region" description="Basic and acidic residues" evidence="1">
    <location>
        <begin position="119"/>
        <end position="138"/>
    </location>
</feature>